<name>A0A397GDB4_9GLOM</name>
<gene>
    <name evidence="2" type="ORF">Glove_551g6</name>
</gene>
<organism evidence="2 3">
    <name type="scientific">Diversispora epigaea</name>
    <dbReference type="NCBI Taxonomy" id="1348612"/>
    <lineage>
        <taxon>Eukaryota</taxon>
        <taxon>Fungi</taxon>
        <taxon>Fungi incertae sedis</taxon>
        <taxon>Mucoromycota</taxon>
        <taxon>Glomeromycotina</taxon>
        <taxon>Glomeromycetes</taxon>
        <taxon>Diversisporales</taxon>
        <taxon>Diversisporaceae</taxon>
        <taxon>Diversispora</taxon>
    </lineage>
</organism>
<accession>A0A397GDB4</accession>
<sequence>MNTFDKENSFQELSQFHKLTITNIIVTDSITNNINRNSWKTFVCRFNKHFQSSTRKEDIPNRKCRKTKVQTTNLCFVKIKILRFDTEQKVRIERFQDSSNYAYGLEKNNKLKRCYRNTMINEAIKQKNEVLSEIVERELSREEKDPNYEVTYTLKDLNRVKNHLDLIKHHVWIRNNILVDNGRTSTSRDLTRQTENQNSVTVKLPTSNSTTTSSSATAISPEQVIPRVATPSNNWDQLQNFKTFYQPLNFNLLNCQLAKVNLDIVSDSSVSSDTDTEDEMANAVLDYLKDNLHNHISLRVDPFYGDGTQDPLQWMIYFEKVTCSNAWDVAKKIRKYATYLKDDAEEWYNEINPNDMTD</sequence>
<evidence type="ECO:0000313" key="3">
    <source>
        <dbReference type="Proteomes" id="UP000266861"/>
    </source>
</evidence>
<dbReference type="OrthoDB" id="10037266at2759"/>
<comment type="caution">
    <text evidence="2">The sequence shown here is derived from an EMBL/GenBank/DDBJ whole genome shotgun (WGS) entry which is preliminary data.</text>
</comment>
<dbReference type="EMBL" id="PQFF01000469">
    <property type="protein sequence ID" value="RHZ48437.1"/>
    <property type="molecule type" value="Genomic_DNA"/>
</dbReference>
<dbReference type="STRING" id="1348612.A0A397GDB4"/>
<evidence type="ECO:0000256" key="1">
    <source>
        <dbReference type="SAM" id="MobiDB-lite"/>
    </source>
</evidence>
<feature type="compositionally biased region" description="Polar residues" evidence="1">
    <location>
        <begin position="185"/>
        <end position="205"/>
    </location>
</feature>
<keyword evidence="3" id="KW-1185">Reference proteome</keyword>
<dbReference type="AlphaFoldDB" id="A0A397GDB4"/>
<evidence type="ECO:0000313" key="2">
    <source>
        <dbReference type="EMBL" id="RHZ48437.1"/>
    </source>
</evidence>
<dbReference type="Proteomes" id="UP000266861">
    <property type="component" value="Unassembled WGS sequence"/>
</dbReference>
<reference evidence="2 3" key="1">
    <citation type="submission" date="2018-08" db="EMBL/GenBank/DDBJ databases">
        <title>Genome and evolution of the arbuscular mycorrhizal fungus Diversispora epigaea (formerly Glomus versiforme) and its bacterial endosymbionts.</title>
        <authorList>
            <person name="Sun X."/>
            <person name="Fei Z."/>
            <person name="Harrison M."/>
        </authorList>
    </citation>
    <scope>NUCLEOTIDE SEQUENCE [LARGE SCALE GENOMIC DNA]</scope>
    <source>
        <strain evidence="2 3">IT104</strain>
    </source>
</reference>
<protein>
    <submittedName>
        <fullName evidence="2">Uncharacterized protein</fullName>
    </submittedName>
</protein>
<proteinExistence type="predicted"/>
<feature type="compositionally biased region" description="Low complexity" evidence="1">
    <location>
        <begin position="206"/>
        <end position="217"/>
    </location>
</feature>
<feature type="region of interest" description="Disordered" evidence="1">
    <location>
        <begin position="185"/>
        <end position="217"/>
    </location>
</feature>